<dbReference type="RefSeq" id="WP_013700551.1">
    <property type="nucleotide sequence ID" value="NC_015385.1"/>
</dbReference>
<dbReference type="Pfam" id="PF15607">
    <property type="entry name" value="Ntox44"/>
    <property type="match status" value="1"/>
</dbReference>
<sequence>MYEGIIPKTNVKSKEAGYIADCLDYEKYIRKYYNKNGLAPLPDPISIKGIGIKKWISMVNTNKPWDHKKKIQEKFGMIAVKDRPFLGKNKQLKFSQLSYHKYQYHDYFLDVWSNIHYGFVGRYCGFSEKTLLTGSDFQQAVANIKNANFKGGDDQADKITMQLGMDLYTRYKDKIEKLTYQIILDELEKLDTIGQSRLLHKCFDTSKMGVTVL</sequence>
<evidence type="ECO:0000313" key="2">
    <source>
        <dbReference type="EMBL" id="AEB13242.1"/>
    </source>
</evidence>
<evidence type="ECO:0000313" key="3">
    <source>
        <dbReference type="Proteomes" id="UP000006852"/>
    </source>
</evidence>
<reference evidence="3" key="2">
    <citation type="submission" date="2011-04" db="EMBL/GenBank/DDBJ databases">
        <title>The complete genome of chromosome of Treponema succinifaciens DSM 2489.</title>
        <authorList>
            <person name="Lucas S."/>
            <person name="Copeland A."/>
            <person name="Lapidus A."/>
            <person name="Bruce D."/>
            <person name="Goodwin L."/>
            <person name="Pitluck S."/>
            <person name="Peters L."/>
            <person name="Kyrpides N."/>
            <person name="Mavromatis K."/>
            <person name="Ivanova N."/>
            <person name="Ovchinnikova G."/>
            <person name="Teshima H."/>
            <person name="Detter J.C."/>
            <person name="Tapia R."/>
            <person name="Han C."/>
            <person name="Land M."/>
            <person name="Hauser L."/>
            <person name="Markowitz V."/>
            <person name="Cheng J.-F."/>
            <person name="Hugenholtz P."/>
            <person name="Woyke T."/>
            <person name="Wu D."/>
            <person name="Gronow S."/>
            <person name="Wellnitz S."/>
            <person name="Brambilla E."/>
            <person name="Klenk H.-P."/>
            <person name="Eisen J.A."/>
        </authorList>
    </citation>
    <scope>NUCLEOTIDE SEQUENCE [LARGE SCALE GENOMIC DNA]</scope>
    <source>
        <strain evidence="3">ATCC 33096 / DSM 2489 / 6091</strain>
    </source>
</reference>
<organism evidence="2 3">
    <name type="scientific">Treponema succinifaciens (strain ATCC 33096 / DSM 2489 / 6091)</name>
    <dbReference type="NCBI Taxonomy" id="869209"/>
    <lineage>
        <taxon>Bacteria</taxon>
        <taxon>Pseudomonadati</taxon>
        <taxon>Spirochaetota</taxon>
        <taxon>Spirochaetia</taxon>
        <taxon>Spirochaetales</taxon>
        <taxon>Treponemataceae</taxon>
        <taxon>Treponema</taxon>
    </lineage>
</organism>
<gene>
    <name evidence="2" type="ordered locus">Tresu_0283</name>
</gene>
<dbReference type="STRING" id="869209.Tresu_0283"/>
<reference evidence="2 3" key="1">
    <citation type="journal article" date="2011" name="Stand. Genomic Sci.">
        <title>Complete genome sequence of Treponema succinifaciens type strain (6091).</title>
        <authorList>
            <person name="Han C."/>
            <person name="Gronow S."/>
            <person name="Teshima H."/>
            <person name="Lapidus A."/>
            <person name="Nolan M."/>
            <person name="Lucas S."/>
            <person name="Hammon N."/>
            <person name="Deshpande S."/>
            <person name="Cheng J.F."/>
            <person name="Zeytun A."/>
            <person name="Tapia R."/>
            <person name="Goodwin L."/>
            <person name="Pitluck S."/>
            <person name="Liolios K."/>
            <person name="Pagani I."/>
            <person name="Ivanova N."/>
            <person name="Mavromatis K."/>
            <person name="Mikhailova N."/>
            <person name="Huntemann M."/>
            <person name="Pati A."/>
            <person name="Chen A."/>
            <person name="Palaniappan K."/>
            <person name="Land M."/>
            <person name="Hauser L."/>
            <person name="Brambilla E.M."/>
            <person name="Rohde M."/>
            <person name="Goker M."/>
            <person name="Woyke T."/>
            <person name="Bristow J."/>
            <person name="Eisen J.A."/>
            <person name="Markowitz V."/>
            <person name="Hugenholtz P."/>
            <person name="Kyrpides N.C."/>
            <person name="Klenk H.P."/>
            <person name="Detter J.C."/>
        </authorList>
    </citation>
    <scope>NUCLEOTIDE SEQUENCE [LARGE SCALE GENOMIC DNA]</scope>
    <source>
        <strain evidence="3">ATCC 33096 / DSM 2489 / 6091</strain>
    </source>
</reference>
<dbReference type="InterPro" id="IPR028946">
    <property type="entry name" value="Ntox44"/>
</dbReference>
<dbReference type="KEGG" id="tsu:Tresu_0283"/>
<dbReference type="GeneID" id="302997508"/>
<proteinExistence type="predicted"/>
<protein>
    <recommendedName>
        <fullName evidence="1">Bacterial toxin 44 domain-containing protein</fullName>
    </recommendedName>
</protein>
<name>F2NUE9_TRES6</name>
<dbReference type="HOGENOM" id="CLU_1293878_0_0_12"/>
<dbReference type="eggNOG" id="COG4104">
    <property type="taxonomic scope" value="Bacteria"/>
</dbReference>
<evidence type="ECO:0000259" key="1">
    <source>
        <dbReference type="Pfam" id="PF15607"/>
    </source>
</evidence>
<dbReference type="Proteomes" id="UP000006852">
    <property type="component" value="Chromosome"/>
</dbReference>
<keyword evidence="3" id="KW-1185">Reference proteome</keyword>
<feature type="domain" description="Bacterial toxin 44" evidence="1">
    <location>
        <begin position="54"/>
        <end position="169"/>
    </location>
</feature>
<dbReference type="EMBL" id="CP002631">
    <property type="protein sequence ID" value="AEB13242.1"/>
    <property type="molecule type" value="Genomic_DNA"/>
</dbReference>
<dbReference type="AlphaFoldDB" id="F2NUE9"/>
<accession>F2NUE9</accession>